<dbReference type="EC" id="2.7.13.3" evidence="2"/>
<evidence type="ECO:0000256" key="2">
    <source>
        <dbReference type="ARBA" id="ARBA00012438"/>
    </source>
</evidence>
<gene>
    <name evidence="7" type="ORF">GEMMAAP_02545</name>
</gene>
<protein>
    <recommendedName>
        <fullName evidence="2">histidine kinase</fullName>
        <ecNumber evidence="2">2.7.13.3</ecNumber>
    </recommendedName>
</protein>
<sequence>MVDMPLSTNAVTNETIVRFARKVSHDLNNFSTVVRTYSELLLSDLPPDSPTYADVAEIQRAAESMVQYLQRVTRFARAGSMKRTPIGADAGIQDAVALFGASVPARPVQLEATSGATIQADAIWWRDVVLELLQNAHDAAPAGSPILVRTARDGEHMIVAVEDHGPGFPADVADVATEPLVSGKAGVRGAGMGLAIVGAFVGALNGSMTAERHDDRTVVTLRLPAS</sequence>
<dbReference type="AlphaFoldDB" id="A0A143BHU1"/>
<dbReference type="PROSITE" id="PS50109">
    <property type="entry name" value="HIS_KIN"/>
    <property type="match status" value="1"/>
</dbReference>
<dbReference type="GO" id="GO:0000156">
    <property type="term" value="F:phosphorelay response regulator activity"/>
    <property type="evidence" value="ECO:0007669"/>
    <property type="project" value="TreeGrafter"/>
</dbReference>
<dbReference type="Gene3D" id="3.30.565.10">
    <property type="entry name" value="Histidine kinase-like ATPase, C-terminal domain"/>
    <property type="match status" value="1"/>
</dbReference>
<keyword evidence="4" id="KW-0808">Transferase</keyword>
<dbReference type="eggNOG" id="COG2205">
    <property type="taxonomic scope" value="Bacteria"/>
</dbReference>
<reference evidence="7 8" key="2">
    <citation type="journal article" date="2016" name="Environ. Microbiol. Rep.">
        <title>Metagenomic evidence for the presence of phototrophic Gemmatimonadetes bacteria in diverse environments.</title>
        <authorList>
            <person name="Zeng Y."/>
            <person name="Baumbach J."/>
            <person name="Barbosa E.G."/>
            <person name="Azevedo V."/>
            <person name="Zhang C."/>
            <person name="Koblizek M."/>
        </authorList>
    </citation>
    <scope>NUCLEOTIDE SEQUENCE [LARGE SCALE GENOMIC DNA]</scope>
    <source>
        <strain evidence="7 8">AP64</strain>
    </source>
</reference>
<keyword evidence="3" id="KW-0597">Phosphoprotein</keyword>
<dbReference type="InterPro" id="IPR003594">
    <property type="entry name" value="HATPase_dom"/>
</dbReference>
<dbReference type="SUPFAM" id="SSF55874">
    <property type="entry name" value="ATPase domain of HSP90 chaperone/DNA topoisomerase II/histidine kinase"/>
    <property type="match status" value="1"/>
</dbReference>
<proteinExistence type="predicted"/>
<dbReference type="STRING" id="1379270.GEMMAAP_02545"/>
<dbReference type="PRINTS" id="PR00344">
    <property type="entry name" value="BCTRLSENSOR"/>
</dbReference>
<dbReference type="GO" id="GO:0030295">
    <property type="term" value="F:protein kinase activator activity"/>
    <property type="evidence" value="ECO:0007669"/>
    <property type="project" value="TreeGrafter"/>
</dbReference>
<dbReference type="InterPro" id="IPR050351">
    <property type="entry name" value="BphY/WalK/GraS-like"/>
</dbReference>
<dbReference type="KEGG" id="gph:GEMMAAP_02545"/>
<dbReference type="Proteomes" id="UP000076404">
    <property type="component" value="Chromosome"/>
</dbReference>
<dbReference type="EMBL" id="CP011454">
    <property type="protein sequence ID" value="AMW04020.1"/>
    <property type="molecule type" value="Genomic_DNA"/>
</dbReference>
<evidence type="ECO:0000256" key="5">
    <source>
        <dbReference type="ARBA" id="ARBA00022777"/>
    </source>
</evidence>
<dbReference type="InterPro" id="IPR003661">
    <property type="entry name" value="HisK_dim/P_dom"/>
</dbReference>
<keyword evidence="5" id="KW-0418">Kinase</keyword>
<dbReference type="PANTHER" id="PTHR42878:SF14">
    <property type="entry name" value="OSMOLARITY TWO-COMPONENT SYSTEM PROTEIN SSK1"/>
    <property type="match status" value="1"/>
</dbReference>
<organism evidence="7 8">
    <name type="scientific">Gemmatimonas phototrophica</name>
    <dbReference type="NCBI Taxonomy" id="1379270"/>
    <lineage>
        <taxon>Bacteria</taxon>
        <taxon>Pseudomonadati</taxon>
        <taxon>Gemmatimonadota</taxon>
        <taxon>Gemmatimonadia</taxon>
        <taxon>Gemmatimonadales</taxon>
        <taxon>Gemmatimonadaceae</taxon>
        <taxon>Gemmatimonas</taxon>
    </lineage>
</organism>
<dbReference type="SMART" id="SM00387">
    <property type="entry name" value="HATPase_c"/>
    <property type="match status" value="1"/>
</dbReference>
<dbReference type="Gene3D" id="1.10.287.130">
    <property type="match status" value="1"/>
</dbReference>
<comment type="catalytic activity">
    <reaction evidence="1">
        <text>ATP + protein L-histidine = ADP + protein N-phospho-L-histidine.</text>
        <dbReference type="EC" id="2.7.13.3"/>
    </reaction>
</comment>
<accession>A0A143BHU1</accession>
<feature type="domain" description="Histidine kinase" evidence="6">
    <location>
        <begin position="22"/>
        <end position="226"/>
    </location>
</feature>
<dbReference type="GO" id="GO:0000155">
    <property type="term" value="F:phosphorelay sensor kinase activity"/>
    <property type="evidence" value="ECO:0007669"/>
    <property type="project" value="InterPro"/>
</dbReference>
<dbReference type="InterPro" id="IPR005467">
    <property type="entry name" value="His_kinase_dom"/>
</dbReference>
<dbReference type="InterPro" id="IPR004358">
    <property type="entry name" value="Sig_transdc_His_kin-like_C"/>
</dbReference>
<name>A0A143BHU1_9BACT</name>
<evidence type="ECO:0000256" key="1">
    <source>
        <dbReference type="ARBA" id="ARBA00000085"/>
    </source>
</evidence>
<evidence type="ECO:0000256" key="3">
    <source>
        <dbReference type="ARBA" id="ARBA00022553"/>
    </source>
</evidence>
<evidence type="ECO:0000313" key="7">
    <source>
        <dbReference type="EMBL" id="AMW04020.1"/>
    </source>
</evidence>
<dbReference type="InterPro" id="IPR036097">
    <property type="entry name" value="HisK_dim/P_sf"/>
</dbReference>
<dbReference type="Pfam" id="PF02518">
    <property type="entry name" value="HATPase_c"/>
    <property type="match status" value="1"/>
</dbReference>
<reference evidence="7 8" key="1">
    <citation type="journal article" date="2014" name="Proc. Natl. Acad. Sci. U.S.A.">
        <title>Functional type 2 photosynthetic reaction centers found in the rare bacterial phylum Gemmatimonadetes.</title>
        <authorList>
            <person name="Zeng Y."/>
            <person name="Feng F."/>
            <person name="Medova H."/>
            <person name="Dean J."/>
            <person name="Koblizek M."/>
        </authorList>
    </citation>
    <scope>NUCLEOTIDE SEQUENCE [LARGE SCALE GENOMIC DNA]</scope>
    <source>
        <strain evidence="7 8">AP64</strain>
    </source>
</reference>
<evidence type="ECO:0000259" key="6">
    <source>
        <dbReference type="PROSITE" id="PS50109"/>
    </source>
</evidence>
<dbReference type="CDD" id="cd00082">
    <property type="entry name" value="HisKA"/>
    <property type="match status" value="1"/>
</dbReference>
<dbReference type="InterPro" id="IPR036890">
    <property type="entry name" value="HATPase_C_sf"/>
</dbReference>
<dbReference type="PANTHER" id="PTHR42878">
    <property type="entry name" value="TWO-COMPONENT HISTIDINE KINASE"/>
    <property type="match status" value="1"/>
</dbReference>
<evidence type="ECO:0000313" key="8">
    <source>
        <dbReference type="Proteomes" id="UP000076404"/>
    </source>
</evidence>
<evidence type="ECO:0000256" key="4">
    <source>
        <dbReference type="ARBA" id="ARBA00022679"/>
    </source>
</evidence>
<dbReference type="SUPFAM" id="SSF47384">
    <property type="entry name" value="Homodimeric domain of signal transducing histidine kinase"/>
    <property type="match status" value="1"/>
</dbReference>
<keyword evidence="8" id="KW-1185">Reference proteome</keyword>
<dbReference type="GO" id="GO:0007234">
    <property type="term" value="P:osmosensory signaling via phosphorelay pathway"/>
    <property type="evidence" value="ECO:0007669"/>
    <property type="project" value="TreeGrafter"/>
</dbReference>